<name>A0AAI9ZRN5_9PEZI</name>
<dbReference type="RefSeq" id="XP_060444039.1">
    <property type="nucleotide sequence ID" value="XM_060586890.1"/>
</dbReference>
<dbReference type="GeneID" id="85471752"/>
<reference evidence="2" key="1">
    <citation type="submission" date="2021-06" db="EMBL/GenBank/DDBJ databases">
        <title>Comparative genomics, transcriptomics and evolutionary studies reveal genomic signatures of adaptation to plant cell wall in hemibiotrophic fungi.</title>
        <authorList>
            <consortium name="DOE Joint Genome Institute"/>
            <person name="Baroncelli R."/>
            <person name="Diaz J.F."/>
            <person name="Benocci T."/>
            <person name="Peng M."/>
            <person name="Battaglia E."/>
            <person name="Haridas S."/>
            <person name="Andreopoulos W."/>
            <person name="Labutti K."/>
            <person name="Pangilinan J."/>
            <person name="Floch G.L."/>
            <person name="Makela M.R."/>
            <person name="Henrissat B."/>
            <person name="Grigoriev I.V."/>
            <person name="Crouch J.A."/>
            <person name="De Vries R.P."/>
            <person name="Sukno S.A."/>
            <person name="Thon M.R."/>
        </authorList>
    </citation>
    <scope>NUCLEOTIDE SEQUENCE</scope>
    <source>
        <strain evidence="2">CBS 102054</strain>
    </source>
</reference>
<dbReference type="EMBL" id="JAHMHQ010000012">
    <property type="protein sequence ID" value="KAK1635432.1"/>
    <property type="molecule type" value="Genomic_DNA"/>
</dbReference>
<accession>A0AAI9ZRN5</accession>
<gene>
    <name evidence="2" type="ORF">BDP81DRAFT_38158</name>
</gene>
<dbReference type="Proteomes" id="UP001243989">
    <property type="component" value="Unassembled WGS sequence"/>
</dbReference>
<evidence type="ECO:0000313" key="2">
    <source>
        <dbReference type="EMBL" id="KAK1635432.1"/>
    </source>
</evidence>
<dbReference type="AlphaFoldDB" id="A0AAI9ZRN5"/>
<evidence type="ECO:0000313" key="3">
    <source>
        <dbReference type="Proteomes" id="UP001243989"/>
    </source>
</evidence>
<proteinExistence type="predicted"/>
<feature type="region of interest" description="Disordered" evidence="1">
    <location>
        <begin position="1"/>
        <end position="23"/>
    </location>
</feature>
<keyword evidence="3" id="KW-1185">Reference proteome</keyword>
<comment type="caution">
    <text evidence="2">The sequence shown here is derived from an EMBL/GenBank/DDBJ whole genome shotgun (WGS) entry which is preliminary data.</text>
</comment>
<organism evidence="2 3">
    <name type="scientific">Colletotrichum phormii</name>
    <dbReference type="NCBI Taxonomy" id="359342"/>
    <lineage>
        <taxon>Eukaryota</taxon>
        <taxon>Fungi</taxon>
        <taxon>Dikarya</taxon>
        <taxon>Ascomycota</taxon>
        <taxon>Pezizomycotina</taxon>
        <taxon>Sordariomycetes</taxon>
        <taxon>Hypocreomycetidae</taxon>
        <taxon>Glomerellales</taxon>
        <taxon>Glomerellaceae</taxon>
        <taxon>Colletotrichum</taxon>
        <taxon>Colletotrichum acutatum species complex</taxon>
    </lineage>
</organism>
<sequence length="152" mass="16498">MGPWQSMPAYPRSRRRPPHRFTARPMFLSAGHSQQASARPGVLRRVVRCYALGSSPSRLGPPPSQRPFSQPIVPVPVCPGLGIQLLDGGPMLPSCGPLVEWSVGDADWAWPLHRSSPCRVAGAMEKNCDGLWRFGPRAEASGLKKPHLGSLC</sequence>
<protein>
    <submittedName>
        <fullName evidence="2">Uncharacterized protein</fullName>
    </submittedName>
</protein>
<feature type="compositionally biased region" description="Basic residues" evidence="1">
    <location>
        <begin position="12"/>
        <end position="22"/>
    </location>
</feature>
<evidence type="ECO:0000256" key="1">
    <source>
        <dbReference type="SAM" id="MobiDB-lite"/>
    </source>
</evidence>